<evidence type="ECO:0000256" key="1">
    <source>
        <dbReference type="SAM" id="MobiDB-lite"/>
    </source>
</evidence>
<evidence type="ECO:0000313" key="3">
    <source>
        <dbReference type="EMBL" id="CUO37991.1"/>
    </source>
</evidence>
<reference evidence="3 4" key="1">
    <citation type="submission" date="2015-09" db="EMBL/GenBank/DDBJ databases">
        <authorList>
            <consortium name="Pathogen Informatics"/>
        </authorList>
    </citation>
    <scope>NUCLEOTIDE SEQUENCE [LARGE SCALE GENOMIC DNA]</scope>
    <source>
        <strain evidence="3 4">2789STDY5608849</strain>
    </source>
</reference>
<dbReference type="Pfam" id="PF01547">
    <property type="entry name" value="SBP_bac_1"/>
    <property type="match status" value="1"/>
</dbReference>
<feature type="chain" id="PRO_5038838169" evidence="2">
    <location>
        <begin position="21"/>
        <end position="572"/>
    </location>
</feature>
<dbReference type="Proteomes" id="UP000095706">
    <property type="component" value="Unassembled WGS sequence"/>
</dbReference>
<dbReference type="PANTHER" id="PTHR43649">
    <property type="entry name" value="ARABINOSE-BINDING PROTEIN-RELATED"/>
    <property type="match status" value="1"/>
</dbReference>
<feature type="compositionally biased region" description="Low complexity" evidence="1">
    <location>
        <begin position="25"/>
        <end position="48"/>
    </location>
</feature>
<evidence type="ECO:0000256" key="2">
    <source>
        <dbReference type="SAM" id="SignalP"/>
    </source>
</evidence>
<dbReference type="RefSeq" id="WP_055227815.1">
    <property type="nucleotide sequence ID" value="NZ_CYYV01000008.1"/>
</dbReference>
<protein>
    <submittedName>
        <fullName evidence="3">Lipoprotein lplA</fullName>
    </submittedName>
</protein>
<keyword evidence="3" id="KW-0449">Lipoprotein</keyword>
<keyword evidence="2" id="KW-0732">Signal</keyword>
<dbReference type="Gene3D" id="3.40.190.10">
    <property type="entry name" value="Periplasmic binding protein-like II"/>
    <property type="match status" value="2"/>
</dbReference>
<feature type="region of interest" description="Disordered" evidence="1">
    <location>
        <begin position="25"/>
        <end position="56"/>
    </location>
</feature>
<dbReference type="SUPFAM" id="SSF53850">
    <property type="entry name" value="Periplasmic binding protein-like II"/>
    <property type="match status" value="1"/>
</dbReference>
<dbReference type="InterPro" id="IPR006059">
    <property type="entry name" value="SBP"/>
</dbReference>
<proteinExistence type="predicted"/>
<evidence type="ECO:0000313" key="4">
    <source>
        <dbReference type="Proteomes" id="UP000095706"/>
    </source>
</evidence>
<accession>A0A174EK31</accession>
<dbReference type="PROSITE" id="PS51257">
    <property type="entry name" value="PROKAR_LIPOPROTEIN"/>
    <property type="match status" value="1"/>
</dbReference>
<feature type="signal peptide" evidence="2">
    <location>
        <begin position="1"/>
        <end position="20"/>
    </location>
</feature>
<organism evidence="3 4">
    <name type="scientific">Fusicatenibacter saccharivorans</name>
    <dbReference type="NCBI Taxonomy" id="1150298"/>
    <lineage>
        <taxon>Bacteria</taxon>
        <taxon>Bacillati</taxon>
        <taxon>Bacillota</taxon>
        <taxon>Clostridia</taxon>
        <taxon>Lachnospirales</taxon>
        <taxon>Lachnospiraceae</taxon>
        <taxon>Fusicatenibacter</taxon>
    </lineage>
</organism>
<dbReference type="AlphaFoldDB" id="A0A174EK31"/>
<gene>
    <name evidence="3" type="primary">lipO_6</name>
    <name evidence="3" type="ORF">ERS852406_01843</name>
</gene>
<dbReference type="InterPro" id="IPR050490">
    <property type="entry name" value="Bact_solute-bd_prot1"/>
</dbReference>
<dbReference type="EMBL" id="CYYV01000008">
    <property type="protein sequence ID" value="CUO37991.1"/>
    <property type="molecule type" value="Genomic_DNA"/>
</dbReference>
<dbReference type="PANTHER" id="PTHR43649:SF12">
    <property type="entry name" value="DIACETYLCHITOBIOSE BINDING PROTEIN DASA"/>
    <property type="match status" value="1"/>
</dbReference>
<name>A0A174EK31_9FIRM</name>
<sequence length="572" mass="63115">MKRKVVSLMLVSAMVAGMLAGCGSDSGSSKGGSSTETGSAAEASSSGETADDADDKSPITFEYFNADGKNGNWDNPVAKAITEATGVTLDVSYPVASQGDAKEDVALMIANDEYPDMIYAKGSATDLYQAGALIDMTDLIEKYGPNIKKMYGAEMEKLKWSQDDPGIYQLSYAGVNQKTLTTGGSCQIQWAALKENDYKYPKTLDEYEKMIKSYLAAHPKTEDGLDMIGITMSASDWHWMITLGNPAGLIADASPDNGQWIIDDEYNVHYKHVTDEEKEYFKWLCRMYNEGILDPNFATQTDDDYIAKVASGRVVAITDAEWHYSQCEATLVADGKVDQTYVGLPVTLREDQVEKALLYQGTTVGWGIGITKSCEDPVRAIKFLDYLCSDEGQILYHWGIEGENYFLDDNGQPYRTDEEVAKAQSDPDYAKNTGIDNYTGFPIYGTGSYSEDGFPYTPTTKESVIANYNTAEKEGCEAMGFEMLTDMFAQPEEFDLLPYSALWAYQQPQELAEKQTILDEIAWPGLVKCVTGTEDEFDGNWESMVQELTDNGLADAEEAMTEFLATKLVDVE</sequence>